<dbReference type="STRING" id="336292.SAMN05660710_03562"/>
<feature type="region of interest" description="Disordered" evidence="1">
    <location>
        <begin position="73"/>
        <end position="93"/>
    </location>
</feature>
<dbReference type="AlphaFoldDB" id="A0A1G5K060"/>
<evidence type="ECO:0000256" key="1">
    <source>
        <dbReference type="SAM" id="MobiDB-lite"/>
    </source>
</evidence>
<protein>
    <submittedName>
        <fullName evidence="2">Substrate-binding protein domain-containing protein</fullName>
    </submittedName>
</protein>
<name>A0A1G5K060_9RHOB</name>
<dbReference type="RefSeq" id="WP_281179948.1">
    <property type="nucleotide sequence ID" value="NZ_FMVT01000018.1"/>
</dbReference>
<proteinExistence type="predicted"/>
<dbReference type="Proteomes" id="UP000199502">
    <property type="component" value="Unassembled WGS sequence"/>
</dbReference>
<gene>
    <name evidence="2" type="ORF">SAMN05660710_03562</name>
</gene>
<sequence>MARKISIGVLFSHSGPYRLMGEASRSGALKGIEQVNGDDRFDLSFDHVERDPAGDVDAYAPLSEEILSTSGARHLSAARHPGAERRSSLRWNG</sequence>
<organism evidence="2 3">
    <name type="scientific">Paracoccus tibetensis</name>
    <dbReference type="NCBI Taxonomy" id="336292"/>
    <lineage>
        <taxon>Bacteria</taxon>
        <taxon>Pseudomonadati</taxon>
        <taxon>Pseudomonadota</taxon>
        <taxon>Alphaproteobacteria</taxon>
        <taxon>Rhodobacterales</taxon>
        <taxon>Paracoccaceae</taxon>
        <taxon>Paracoccus</taxon>
    </lineage>
</organism>
<keyword evidence="3" id="KW-1185">Reference proteome</keyword>
<evidence type="ECO:0000313" key="3">
    <source>
        <dbReference type="Proteomes" id="UP000199502"/>
    </source>
</evidence>
<dbReference type="InterPro" id="IPR028082">
    <property type="entry name" value="Peripla_BP_I"/>
</dbReference>
<reference evidence="2 3" key="1">
    <citation type="submission" date="2016-10" db="EMBL/GenBank/DDBJ databases">
        <authorList>
            <person name="de Groot N.N."/>
        </authorList>
    </citation>
    <scope>NUCLEOTIDE SEQUENCE [LARGE SCALE GENOMIC DNA]</scope>
    <source>
        <strain evidence="2 3">CGMCC 1.8925</strain>
    </source>
</reference>
<dbReference type="Gene3D" id="3.40.50.2300">
    <property type="match status" value="1"/>
</dbReference>
<accession>A0A1G5K060</accession>
<dbReference type="EMBL" id="FMVT01000018">
    <property type="protein sequence ID" value="SCY93551.1"/>
    <property type="molecule type" value="Genomic_DNA"/>
</dbReference>
<evidence type="ECO:0000313" key="2">
    <source>
        <dbReference type="EMBL" id="SCY93551.1"/>
    </source>
</evidence>
<dbReference type="SUPFAM" id="SSF53822">
    <property type="entry name" value="Periplasmic binding protein-like I"/>
    <property type="match status" value="1"/>
</dbReference>